<dbReference type="NCBIfam" id="TIGR01766">
    <property type="entry name" value="IS200/IS605 family accessory protein TnpB-like domain"/>
    <property type="match status" value="1"/>
</dbReference>
<name>A0A2K8NA58_9BACL</name>
<protein>
    <recommendedName>
        <fullName evidence="2">Cas12f1-like TNB domain-containing protein</fullName>
    </recommendedName>
</protein>
<feature type="domain" description="Cas12f1-like TNB" evidence="2">
    <location>
        <begin position="28"/>
        <end position="92"/>
    </location>
</feature>
<reference evidence="4" key="1">
    <citation type="submission" date="2017-11" db="EMBL/GenBank/DDBJ databases">
        <title>Complete Genome Sequence of Kyrpidia sp. Strain EA-1, a thermophilic, hydrogen-oxidizing Bacterium, isolated from the Azores.</title>
        <authorList>
            <person name="Reiner J.E."/>
            <person name="Lapp C.J."/>
            <person name="Bunk B."/>
            <person name="Gescher J."/>
        </authorList>
    </citation>
    <scope>NUCLEOTIDE SEQUENCE [LARGE SCALE GENOMIC DNA]</scope>
    <source>
        <strain evidence="4">EA-1</strain>
    </source>
</reference>
<evidence type="ECO:0000256" key="1">
    <source>
        <dbReference type="ARBA" id="ARBA00023125"/>
    </source>
</evidence>
<accession>A0A2K8NA58</accession>
<dbReference type="EMBL" id="CP024955">
    <property type="protein sequence ID" value="ATY85322.1"/>
    <property type="molecule type" value="Genomic_DNA"/>
</dbReference>
<keyword evidence="4" id="KW-1185">Reference proteome</keyword>
<proteinExistence type="predicted"/>
<evidence type="ECO:0000259" key="2">
    <source>
        <dbReference type="Pfam" id="PF07282"/>
    </source>
</evidence>
<sequence length="141" mass="15585">MLVGELKGIRADKDWGDAGNQKFHAWPFSRISNLLTYKAALAGIRVIKVSETNTSTTCPLCDKRAKTARVRRGLFLHCGQAFNADLVGAYNILQRYLRETGRVLPDPAGVVGALARPAVNRFVWRKTTPKGREQGTFKQAA</sequence>
<dbReference type="AlphaFoldDB" id="A0A2K8NA58"/>
<dbReference type="Proteomes" id="UP000231932">
    <property type="component" value="Chromosome"/>
</dbReference>
<evidence type="ECO:0000313" key="4">
    <source>
        <dbReference type="Proteomes" id="UP000231932"/>
    </source>
</evidence>
<dbReference type="InterPro" id="IPR010095">
    <property type="entry name" value="Cas12f1-like_TNB"/>
</dbReference>
<dbReference type="KEGG" id="kyr:CVV65_10640"/>
<keyword evidence="1" id="KW-0238">DNA-binding</keyword>
<evidence type="ECO:0000313" key="3">
    <source>
        <dbReference type="EMBL" id="ATY85322.1"/>
    </source>
</evidence>
<gene>
    <name evidence="3" type="ORF">CVV65_10640</name>
</gene>
<dbReference type="GO" id="GO:0003677">
    <property type="term" value="F:DNA binding"/>
    <property type="evidence" value="ECO:0007669"/>
    <property type="project" value="UniProtKB-KW"/>
</dbReference>
<dbReference type="Pfam" id="PF07282">
    <property type="entry name" value="Cas12f1-like_TNB"/>
    <property type="match status" value="1"/>
</dbReference>
<organism evidence="3 4">
    <name type="scientific">Kyrpidia spormannii</name>
    <dbReference type="NCBI Taxonomy" id="2055160"/>
    <lineage>
        <taxon>Bacteria</taxon>
        <taxon>Bacillati</taxon>
        <taxon>Bacillota</taxon>
        <taxon>Bacilli</taxon>
        <taxon>Bacillales</taxon>
        <taxon>Alicyclobacillaceae</taxon>
        <taxon>Kyrpidia</taxon>
    </lineage>
</organism>